<dbReference type="InterPro" id="IPR003593">
    <property type="entry name" value="AAA+_ATPase"/>
</dbReference>
<dbReference type="Proteomes" id="UP001215712">
    <property type="component" value="Unassembled WGS sequence"/>
</dbReference>
<dbReference type="PANTHER" id="PTHR46411">
    <property type="entry name" value="FAMILY ATPASE, PUTATIVE-RELATED"/>
    <property type="match status" value="1"/>
</dbReference>
<dbReference type="Gene3D" id="3.40.50.300">
    <property type="entry name" value="P-loop containing nucleotide triphosphate hydrolases"/>
    <property type="match status" value="1"/>
</dbReference>
<dbReference type="GO" id="GO:0005524">
    <property type="term" value="F:ATP binding"/>
    <property type="evidence" value="ECO:0007669"/>
    <property type="project" value="InterPro"/>
</dbReference>
<dbReference type="EMBL" id="JAQJAN010000010">
    <property type="protein sequence ID" value="KAJ5719810.1"/>
    <property type="molecule type" value="Genomic_DNA"/>
</dbReference>
<dbReference type="SUPFAM" id="SSF52540">
    <property type="entry name" value="P-loop containing nucleoside triphosphate hydrolases"/>
    <property type="match status" value="1"/>
</dbReference>
<proteinExistence type="predicted"/>
<comment type="caution">
    <text evidence="3">The sequence shown here is derived from an EMBL/GenBank/DDBJ whole genome shotgun (WGS) entry which is preliminary data.</text>
</comment>
<keyword evidence="4" id="KW-1185">Reference proteome</keyword>
<dbReference type="GO" id="GO:0016887">
    <property type="term" value="F:ATP hydrolysis activity"/>
    <property type="evidence" value="ECO:0007669"/>
    <property type="project" value="InterPro"/>
</dbReference>
<dbReference type="SMART" id="SM00382">
    <property type="entry name" value="AAA"/>
    <property type="match status" value="1"/>
</dbReference>
<accession>A0AAD6HJC8</accession>
<organism evidence="3 4">
    <name type="scientific">Penicillium malachiteum</name>
    <dbReference type="NCBI Taxonomy" id="1324776"/>
    <lineage>
        <taxon>Eukaryota</taxon>
        <taxon>Fungi</taxon>
        <taxon>Dikarya</taxon>
        <taxon>Ascomycota</taxon>
        <taxon>Pezizomycotina</taxon>
        <taxon>Eurotiomycetes</taxon>
        <taxon>Eurotiomycetidae</taxon>
        <taxon>Eurotiales</taxon>
        <taxon>Aspergillaceae</taxon>
        <taxon>Penicillium</taxon>
    </lineage>
</organism>
<gene>
    <name evidence="3" type="ORF">N7493_007388</name>
</gene>
<dbReference type="InterPro" id="IPR027417">
    <property type="entry name" value="P-loop_NTPase"/>
</dbReference>
<name>A0AAD6HJC8_9EURO</name>
<evidence type="ECO:0000256" key="1">
    <source>
        <dbReference type="SAM" id="MobiDB-lite"/>
    </source>
</evidence>
<reference evidence="3" key="1">
    <citation type="journal article" date="2023" name="IMA Fungus">
        <title>Comparative genomic study of the Penicillium genus elucidates a diverse pangenome and 15 lateral gene transfer events.</title>
        <authorList>
            <person name="Petersen C."/>
            <person name="Sorensen T."/>
            <person name="Nielsen M.R."/>
            <person name="Sondergaard T.E."/>
            <person name="Sorensen J.L."/>
            <person name="Fitzpatrick D.A."/>
            <person name="Frisvad J.C."/>
            <person name="Nielsen K.L."/>
        </authorList>
    </citation>
    <scope>NUCLEOTIDE SEQUENCE</scope>
    <source>
        <strain evidence="3">IBT 17514</strain>
    </source>
</reference>
<dbReference type="AlphaFoldDB" id="A0AAD6HJC8"/>
<reference evidence="3" key="2">
    <citation type="submission" date="2023-01" db="EMBL/GenBank/DDBJ databases">
        <authorList>
            <person name="Petersen C."/>
        </authorList>
    </citation>
    <scope>NUCLEOTIDE SEQUENCE</scope>
    <source>
        <strain evidence="3">IBT 17514</strain>
    </source>
</reference>
<evidence type="ECO:0000259" key="2">
    <source>
        <dbReference type="SMART" id="SM00382"/>
    </source>
</evidence>
<feature type="domain" description="AAA+ ATPase" evidence="2">
    <location>
        <begin position="496"/>
        <end position="623"/>
    </location>
</feature>
<evidence type="ECO:0000313" key="4">
    <source>
        <dbReference type="Proteomes" id="UP001215712"/>
    </source>
</evidence>
<sequence>MADIDRNKPAIDPSIPADANSLSLAPTLKRLQLTESYDFDSQIPNPPEAPLEGSECAVQILYEGPPKCRCCKNWVEEYPDDLRQQVEDQAEIKQKAFVKRMRKNHEEGKPLVLDSIVVQSTSLKETLCEVFAGYKGITASLKNVVFRSPFHAFYHRWKLFTEIVARQKREGSADAAYTVLLYDDLKNELGDIMSEIHDHIQHGVITYRLLWALFEPGTLIVAPKDGHERFFVVQDSVYNPEDGYFGIRGNYVNWDGERFGFAQENIMIREYGGTQDFTSLSVYPAKYHPFEGEARATAIERGKRFRDLRAFQYKKYSGLIWFNHDGKEMERNIDGRIVVDASAYFDDNPNANEALSDLDSDSLVPNLTIADEKHIEPDEYQVSRRRRGLARSQLSRPLRRGSIQSEESIEERRQRQAQNLTEEQLLLCATRLRGYSLTLKRWVMFDVDRISDIAWNDNAFPKLMLPNGYQNLVLSFVEAQSESDFAFDDIIEGKGLGVIMLLVGPPGTGKTLTAEAVADKVRKPLYILSAGELGQDARSIEDRLDSVLKLTEKWDAVLLFDECDVFLQERSVTNMAHNEIVAVFLRLLEYYRGIMLMTTNRASTIDHAFQSRIHLTLHYPDLDPTAKEHIWRHFTSQLDLDDTFTDDIYKRLSQLSMNGRQIKNTVKISALLAHKEKTKLGIQHVRTVLSATREAHGANI</sequence>
<dbReference type="Pfam" id="PF22942">
    <property type="entry name" value="DUF7025"/>
    <property type="match status" value="1"/>
</dbReference>
<dbReference type="Pfam" id="PF00004">
    <property type="entry name" value="AAA"/>
    <property type="match status" value="1"/>
</dbReference>
<evidence type="ECO:0000313" key="3">
    <source>
        <dbReference type="EMBL" id="KAJ5719810.1"/>
    </source>
</evidence>
<protein>
    <recommendedName>
        <fullName evidence="2">AAA+ ATPase domain-containing protein</fullName>
    </recommendedName>
</protein>
<feature type="region of interest" description="Disordered" evidence="1">
    <location>
        <begin position="380"/>
        <end position="410"/>
    </location>
</feature>
<dbReference type="InterPro" id="IPR054289">
    <property type="entry name" value="DUF7025"/>
</dbReference>
<dbReference type="PANTHER" id="PTHR46411:SF3">
    <property type="entry name" value="AAA+ ATPASE DOMAIN-CONTAINING PROTEIN"/>
    <property type="match status" value="1"/>
</dbReference>
<dbReference type="CDD" id="cd19481">
    <property type="entry name" value="RecA-like_protease"/>
    <property type="match status" value="1"/>
</dbReference>
<dbReference type="InterPro" id="IPR003959">
    <property type="entry name" value="ATPase_AAA_core"/>
</dbReference>